<dbReference type="Gene3D" id="1.10.10.10">
    <property type="entry name" value="Winged helix-like DNA-binding domain superfamily/Winged helix DNA-binding domain"/>
    <property type="match status" value="1"/>
</dbReference>
<dbReference type="Pfam" id="PF00196">
    <property type="entry name" value="GerE"/>
    <property type="match status" value="1"/>
</dbReference>
<dbReference type="GO" id="GO:0006355">
    <property type="term" value="P:regulation of DNA-templated transcription"/>
    <property type="evidence" value="ECO:0007669"/>
    <property type="project" value="InterPro"/>
</dbReference>
<keyword evidence="2" id="KW-0238">DNA-binding</keyword>
<sequence length="99" mass="10802">MFCTSQGRSTTRRRALLAGKVIEAQALTHREAEVFDLLGIGASNRQIAQELNITERTVRFHITGILTKLAVTNRAEAAIVSFAGDRPQTASYDTITAGR</sequence>
<proteinExistence type="predicted"/>
<dbReference type="InterPro" id="IPR000792">
    <property type="entry name" value="Tscrpt_reg_LuxR_C"/>
</dbReference>
<evidence type="ECO:0000256" key="3">
    <source>
        <dbReference type="ARBA" id="ARBA00023163"/>
    </source>
</evidence>
<dbReference type="CDD" id="cd06170">
    <property type="entry name" value="LuxR_C_like"/>
    <property type="match status" value="1"/>
</dbReference>
<accession>A0A4R4MP11</accession>
<evidence type="ECO:0000313" key="5">
    <source>
        <dbReference type="EMBL" id="TDB96032.1"/>
    </source>
</evidence>
<gene>
    <name evidence="5" type="ORF">E1267_41325</name>
</gene>
<organism evidence="5 6">
    <name type="scientific">Nonomuraea longispora</name>
    <dbReference type="NCBI Taxonomy" id="1848320"/>
    <lineage>
        <taxon>Bacteria</taxon>
        <taxon>Bacillati</taxon>
        <taxon>Actinomycetota</taxon>
        <taxon>Actinomycetes</taxon>
        <taxon>Streptosporangiales</taxon>
        <taxon>Streptosporangiaceae</taxon>
        <taxon>Nonomuraea</taxon>
    </lineage>
</organism>
<evidence type="ECO:0000313" key="6">
    <source>
        <dbReference type="Proteomes" id="UP000295157"/>
    </source>
</evidence>
<dbReference type="SMART" id="SM00421">
    <property type="entry name" value="HTH_LUXR"/>
    <property type="match status" value="1"/>
</dbReference>
<dbReference type="InterPro" id="IPR016032">
    <property type="entry name" value="Sig_transdc_resp-reg_C-effctor"/>
</dbReference>
<dbReference type="GO" id="GO:0003677">
    <property type="term" value="F:DNA binding"/>
    <property type="evidence" value="ECO:0007669"/>
    <property type="project" value="UniProtKB-KW"/>
</dbReference>
<dbReference type="PRINTS" id="PR00038">
    <property type="entry name" value="HTHLUXR"/>
</dbReference>
<evidence type="ECO:0000256" key="1">
    <source>
        <dbReference type="ARBA" id="ARBA00023015"/>
    </source>
</evidence>
<feature type="domain" description="HTH luxR-type" evidence="4">
    <location>
        <begin position="20"/>
        <end position="85"/>
    </location>
</feature>
<dbReference type="PROSITE" id="PS50043">
    <property type="entry name" value="HTH_LUXR_2"/>
    <property type="match status" value="1"/>
</dbReference>
<dbReference type="PANTHER" id="PTHR44688:SF25">
    <property type="entry name" value="HTH LUXR-TYPE DOMAIN-CONTAINING PROTEIN"/>
    <property type="match status" value="1"/>
</dbReference>
<name>A0A4R4MP11_9ACTN</name>
<evidence type="ECO:0000256" key="2">
    <source>
        <dbReference type="ARBA" id="ARBA00023125"/>
    </source>
</evidence>
<dbReference type="AlphaFoldDB" id="A0A4R4MP11"/>
<dbReference type="SUPFAM" id="SSF46894">
    <property type="entry name" value="C-terminal effector domain of the bipartite response regulators"/>
    <property type="match status" value="1"/>
</dbReference>
<keyword evidence="3" id="KW-0804">Transcription</keyword>
<dbReference type="EMBL" id="SMJZ01000301">
    <property type="protein sequence ID" value="TDB96032.1"/>
    <property type="molecule type" value="Genomic_DNA"/>
</dbReference>
<dbReference type="InterPro" id="IPR036388">
    <property type="entry name" value="WH-like_DNA-bd_sf"/>
</dbReference>
<reference evidence="5 6" key="1">
    <citation type="submission" date="2019-02" db="EMBL/GenBank/DDBJ databases">
        <title>Draft genome sequences of novel Actinobacteria.</title>
        <authorList>
            <person name="Sahin N."/>
            <person name="Ay H."/>
            <person name="Saygin H."/>
        </authorList>
    </citation>
    <scope>NUCLEOTIDE SEQUENCE [LARGE SCALE GENOMIC DNA]</scope>
    <source>
        <strain evidence="5 6">KC201</strain>
    </source>
</reference>
<keyword evidence="6" id="KW-1185">Reference proteome</keyword>
<dbReference type="RefSeq" id="WP_132341387.1">
    <property type="nucleotide sequence ID" value="NZ_SMJZ01000301.1"/>
</dbReference>
<evidence type="ECO:0000259" key="4">
    <source>
        <dbReference type="PROSITE" id="PS50043"/>
    </source>
</evidence>
<keyword evidence="1" id="KW-0805">Transcription regulation</keyword>
<protein>
    <submittedName>
        <fullName evidence="5">LuxR family transcriptional regulator</fullName>
    </submittedName>
</protein>
<dbReference type="Proteomes" id="UP000295157">
    <property type="component" value="Unassembled WGS sequence"/>
</dbReference>
<dbReference type="OrthoDB" id="3171430at2"/>
<comment type="caution">
    <text evidence="5">The sequence shown here is derived from an EMBL/GenBank/DDBJ whole genome shotgun (WGS) entry which is preliminary data.</text>
</comment>
<dbReference type="PANTHER" id="PTHR44688">
    <property type="entry name" value="DNA-BINDING TRANSCRIPTIONAL ACTIVATOR DEVR_DOSR"/>
    <property type="match status" value="1"/>
</dbReference>